<reference evidence="1 2" key="1">
    <citation type="submission" date="2020-02" db="EMBL/GenBank/DDBJ databases">
        <title>complete genome sequence of Rhodobacteraceae bacterium.</title>
        <authorList>
            <person name="Park J."/>
            <person name="Kim Y.-S."/>
            <person name="Kim K.-H."/>
        </authorList>
    </citation>
    <scope>NUCLEOTIDE SEQUENCE [LARGE SCALE GENOMIC DNA]</scope>
    <source>
        <strain evidence="1 2">RR4-56</strain>
    </source>
</reference>
<proteinExistence type="predicted"/>
<sequence length="209" mass="20961">MKIACLHTLDANAALFDAACPPGVELIHGVREDLLQRALAAGEADEGIIEETAAALRALAEESGADGVLLTCTTIAAGAERAGAVRVDAALAEEAARAAGEGGLIDVLITVPTTEAPTRAIFERFALPAGARLTITFIEGALAAFQARDLDTYAHIIAAAIDRSTADIVALAQASMAPAAALASRPALTSPSAGLSAAVAATGAVPPMR</sequence>
<dbReference type="AlphaFoldDB" id="A0A7L5BY76"/>
<keyword evidence="2" id="KW-1185">Reference proteome</keyword>
<accession>A0A7L5BY76</accession>
<protein>
    <submittedName>
        <fullName evidence="1">Asp/Glu racemase</fullName>
    </submittedName>
</protein>
<dbReference type="EMBL" id="CP049056">
    <property type="protein sequence ID" value="QIE56401.1"/>
    <property type="molecule type" value="Genomic_DNA"/>
</dbReference>
<dbReference type="Proteomes" id="UP000503336">
    <property type="component" value="Chromosome"/>
</dbReference>
<evidence type="ECO:0000313" key="1">
    <source>
        <dbReference type="EMBL" id="QIE56401.1"/>
    </source>
</evidence>
<dbReference type="KEGG" id="hdh:G5B40_13580"/>
<organism evidence="1 2">
    <name type="scientific">Pikeienuella piscinae</name>
    <dbReference type="NCBI Taxonomy" id="2748098"/>
    <lineage>
        <taxon>Bacteria</taxon>
        <taxon>Pseudomonadati</taxon>
        <taxon>Pseudomonadota</taxon>
        <taxon>Alphaproteobacteria</taxon>
        <taxon>Rhodobacterales</taxon>
        <taxon>Paracoccaceae</taxon>
        <taxon>Pikeienuella</taxon>
    </lineage>
</organism>
<name>A0A7L5BY76_9RHOB</name>
<dbReference type="RefSeq" id="WP_165099601.1">
    <property type="nucleotide sequence ID" value="NZ_CP049056.1"/>
</dbReference>
<evidence type="ECO:0000313" key="2">
    <source>
        <dbReference type="Proteomes" id="UP000503336"/>
    </source>
</evidence>
<gene>
    <name evidence="1" type="ORF">G5B40_13580</name>
</gene>